<gene>
    <name evidence="1" type="ORF">JCM6292_1379</name>
</gene>
<proteinExistence type="predicted"/>
<dbReference type="Proteomes" id="UP000018861">
    <property type="component" value="Unassembled WGS sequence"/>
</dbReference>
<organism evidence="1 2">
    <name type="scientific">Bacteroides pyogenes JCM 6292</name>
    <dbReference type="NCBI Taxonomy" id="1235809"/>
    <lineage>
        <taxon>Bacteria</taxon>
        <taxon>Pseudomonadati</taxon>
        <taxon>Bacteroidota</taxon>
        <taxon>Bacteroidia</taxon>
        <taxon>Bacteroidales</taxon>
        <taxon>Bacteroidaceae</taxon>
        <taxon>Bacteroides</taxon>
    </lineage>
</organism>
<dbReference type="AlphaFoldDB" id="W4P7N0"/>
<evidence type="ECO:0000313" key="1">
    <source>
        <dbReference type="EMBL" id="GAE15144.1"/>
    </source>
</evidence>
<dbReference type="EMBL" id="BAIQ01000012">
    <property type="protein sequence ID" value="GAE15144.1"/>
    <property type="molecule type" value="Genomic_DNA"/>
</dbReference>
<comment type="caution">
    <text evidence="1">The sequence shown here is derived from an EMBL/GenBank/DDBJ whole genome shotgun (WGS) entry which is preliminary data.</text>
</comment>
<accession>W4P7N0</accession>
<name>W4P7N0_9BACE</name>
<reference evidence="1 2" key="1">
    <citation type="journal article" date="2014" name="Genome Announc.">
        <title>Draft Genome Sequences of Three Strains of Bacteroides pyogenes Isolated from a Cat and Swine.</title>
        <authorList>
            <person name="Sakamoto M."/>
            <person name="Oshima K."/>
            <person name="Suda W."/>
            <person name="Kitamura K."/>
            <person name="Iida T."/>
            <person name="Hattori M."/>
            <person name="Ohkuma M."/>
        </authorList>
    </citation>
    <scope>NUCLEOTIDE SEQUENCE [LARGE SCALE GENOMIC DNA]</scope>
    <source>
        <strain evidence="1 2">JCM 6292</strain>
    </source>
</reference>
<protein>
    <submittedName>
        <fullName evidence="1">Uncharacterized protein</fullName>
    </submittedName>
</protein>
<evidence type="ECO:0000313" key="2">
    <source>
        <dbReference type="Proteomes" id="UP000018861"/>
    </source>
</evidence>
<sequence length="66" mass="7482">MPDRSIFHLTCLFDKLHQPSIGPMATSRMPAVHGGKPINLLLLRNKHFDLLNIQSFSFVCLIVSYT</sequence>